<comment type="caution">
    <text evidence="2">The sequence shown here is derived from an EMBL/GenBank/DDBJ whole genome shotgun (WGS) entry which is preliminary data.</text>
</comment>
<dbReference type="AlphaFoldDB" id="A0A2S3ZCL1"/>
<evidence type="ECO:0000313" key="2">
    <source>
        <dbReference type="EMBL" id="POH64097.1"/>
    </source>
</evidence>
<keyword evidence="1" id="KW-0472">Membrane</keyword>
<sequence>MAVAVFAATQAGMYLANPGWSINRFRAFFEHDQLGYLAIVTNFSEGQFQDVEPDTETGSNTYPRAYYEFAGLVARAFGLTPITAWNVTGLVAQLVLVAVLATVLITAGNRWWMGLLAPIPFLLGTFAVFQGDGWYTELASHAVLWGPFAVLHPLNGEAVSLSIAGMVLLSLGWLWWWPHGKRVRLFGTIGLSLVIGLLANVQTYSFIAAVYFLAGVLAVLTIVSGRWLILAVVSIGLIPVLFVWGPRVAAEFGQLPALVFGLLPMAPGLGVLIVRTRGVVVLFFGAAALGASPQIAATVGGLAAGDPFLLYRVASNSQLGVPAAAGLLGGTVLIVPLVGIAIAGLIRRRPEWAAYALGGATAWLLLASNDLWGANAEPYRLWIDMFFLIAATILPVLVLVARDLRALSAGRWVGLAGFAVVAVLAFLSMGDFVRFAGSFQARALMDTDSDRYRVAAGLARESASESPGTLLIVGPCLDPRVVKVTAGVPIAYFHYGMAWPEDFGAVNAIVAAGGALDPVAARQASATLVLTDGRCSNDWAARYADILVPQSSGSYVASDGTTATLTISTIR</sequence>
<keyword evidence="1" id="KW-0812">Transmembrane</keyword>
<feature type="transmembrane region" description="Helical" evidence="1">
    <location>
        <begin position="381"/>
        <end position="400"/>
    </location>
</feature>
<feature type="transmembrane region" description="Helical" evidence="1">
    <location>
        <begin position="183"/>
        <end position="199"/>
    </location>
</feature>
<feature type="transmembrane region" description="Helical" evidence="1">
    <location>
        <begin position="323"/>
        <end position="345"/>
    </location>
</feature>
<protein>
    <recommendedName>
        <fullName evidence="4">Glycosyltransferase RgtA/B/C/D-like domain-containing protein</fullName>
    </recommendedName>
</protein>
<feature type="transmembrane region" description="Helical" evidence="1">
    <location>
        <begin position="82"/>
        <end position="104"/>
    </location>
</feature>
<dbReference type="EMBL" id="PPXD01000021">
    <property type="protein sequence ID" value="POH64097.1"/>
    <property type="molecule type" value="Genomic_DNA"/>
</dbReference>
<feature type="transmembrane region" description="Helical" evidence="1">
    <location>
        <begin position="205"/>
        <end position="223"/>
    </location>
</feature>
<evidence type="ECO:0008006" key="4">
    <source>
        <dbReference type="Google" id="ProtNLM"/>
    </source>
</evidence>
<feature type="transmembrane region" description="Helical" evidence="1">
    <location>
        <begin position="257"/>
        <end position="274"/>
    </location>
</feature>
<evidence type="ECO:0000313" key="3">
    <source>
        <dbReference type="Proteomes" id="UP000237340"/>
    </source>
</evidence>
<feature type="transmembrane region" description="Helical" evidence="1">
    <location>
        <begin position="281"/>
        <end position="303"/>
    </location>
</feature>
<dbReference type="Proteomes" id="UP000237340">
    <property type="component" value="Unassembled WGS sequence"/>
</dbReference>
<gene>
    <name evidence="2" type="ORF">C3B61_13520</name>
</gene>
<feature type="transmembrane region" description="Helical" evidence="1">
    <location>
        <begin position="352"/>
        <end position="369"/>
    </location>
</feature>
<feature type="transmembrane region" description="Helical" evidence="1">
    <location>
        <begin position="111"/>
        <end position="129"/>
    </location>
</feature>
<feature type="transmembrane region" description="Helical" evidence="1">
    <location>
        <begin position="158"/>
        <end position="176"/>
    </location>
</feature>
<keyword evidence="1" id="KW-1133">Transmembrane helix</keyword>
<proteinExistence type="predicted"/>
<organism evidence="2 3">
    <name type="scientific">Cryobacterium zongtaii</name>
    <dbReference type="NCBI Taxonomy" id="1259217"/>
    <lineage>
        <taxon>Bacteria</taxon>
        <taxon>Bacillati</taxon>
        <taxon>Actinomycetota</taxon>
        <taxon>Actinomycetes</taxon>
        <taxon>Micrococcales</taxon>
        <taxon>Microbacteriaceae</taxon>
        <taxon>Cryobacterium</taxon>
    </lineage>
</organism>
<accession>A0A2S3ZCL1</accession>
<evidence type="ECO:0000256" key="1">
    <source>
        <dbReference type="SAM" id="Phobius"/>
    </source>
</evidence>
<feature type="transmembrane region" description="Helical" evidence="1">
    <location>
        <begin position="228"/>
        <end position="245"/>
    </location>
</feature>
<name>A0A2S3ZCL1_9MICO</name>
<feature type="transmembrane region" description="Helical" evidence="1">
    <location>
        <begin position="412"/>
        <end position="430"/>
    </location>
</feature>
<reference evidence="2 3" key="1">
    <citation type="submission" date="2018-01" db="EMBL/GenBank/DDBJ databases">
        <title>Cryobacterium sp. nov., from glaciers in China.</title>
        <authorList>
            <person name="Liu Q."/>
            <person name="Xin Y.-H."/>
        </authorList>
    </citation>
    <scope>NUCLEOTIDE SEQUENCE [LARGE SCALE GENOMIC DNA]</scope>
    <source>
        <strain evidence="2 3">TMN-42</strain>
    </source>
</reference>
<keyword evidence="3" id="KW-1185">Reference proteome</keyword>